<protein>
    <submittedName>
        <fullName evidence="2">HET-domain-containing protein</fullName>
    </submittedName>
</protein>
<evidence type="ECO:0000259" key="1">
    <source>
        <dbReference type="Pfam" id="PF06985"/>
    </source>
</evidence>
<name>A0A8E2E428_9PEZI</name>
<dbReference type="PANTHER" id="PTHR24148:SF82">
    <property type="entry name" value="HETEROKARYON INCOMPATIBILITY DOMAIN-CONTAINING PROTEIN"/>
    <property type="match status" value="1"/>
</dbReference>
<dbReference type="InterPro" id="IPR052895">
    <property type="entry name" value="HetReg/Transcr_Mod"/>
</dbReference>
<dbReference type="Proteomes" id="UP000250266">
    <property type="component" value="Unassembled WGS sequence"/>
</dbReference>
<evidence type="ECO:0000313" key="2">
    <source>
        <dbReference type="EMBL" id="OCK77001.1"/>
    </source>
</evidence>
<dbReference type="InterPro" id="IPR010730">
    <property type="entry name" value="HET"/>
</dbReference>
<reference evidence="2 3" key="1">
    <citation type="journal article" date="2016" name="Nat. Commun.">
        <title>Ectomycorrhizal ecology is imprinted in the genome of the dominant symbiotic fungus Cenococcum geophilum.</title>
        <authorList>
            <consortium name="DOE Joint Genome Institute"/>
            <person name="Peter M."/>
            <person name="Kohler A."/>
            <person name="Ohm R.A."/>
            <person name="Kuo A."/>
            <person name="Krutzmann J."/>
            <person name="Morin E."/>
            <person name="Arend M."/>
            <person name="Barry K.W."/>
            <person name="Binder M."/>
            <person name="Choi C."/>
            <person name="Clum A."/>
            <person name="Copeland A."/>
            <person name="Grisel N."/>
            <person name="Haridas S."/>
            <person name="Kipfer T."/>
            <person name="LaButti K."/>
            <person name="Lindquist E."/>
            <person name="Lipzen A."/>
            <person name="Maire R."/>
            <person name="Meier B."/>
            <person name="Mihaltcheva S."/>
            <person name="Molinier V."/>
            <person name="Murat C."/>
            <person name="Poggeler S."/>
            <person name="Quandt C.A."/>
            <person name="Sperisen C."/>
            <person name="Tritt A."/>
            <person name="Tisserant E."/>
            <person name="Crous P.W."/>
            <person name="Henrissat B."/>
            <person name="Nehls U."/>
            <person name="Egli S."/>
            <person name="Spatafora J.W."/>
            <person name="Grigoriev I.V."/>
            <person name="Martin F.M."/>
        </authorList>
    </citation>
    <scope>NUCLEOTIDE SEQUENCE [LARGE SCALE GENOMIC DNA]</scope>
    <source>
        <strain evidence="2 3">CBS 459.81</strain>
    </source>
</reference>
<dbReference type="Pfam" id="PF06985">
    <property type="entry name" value="HET"/>
    <property type="match status" value="1"/>
</dbReference>
<proteinExistence type="predicted"/>
<feature type="domain" description="Heterokaryon incompatibility" evidence="1">
    <location>
        <begin position="51"/>
        <end position="191"/>
    </location>
</feature>
<organism evidence="2 3">
    <name type="scientific">Lepidopterella palustris CBS 459.81</name>
    <dbReference type="NCBI Taxonomy" id="1314670"/>
    <lineage>
        <taxon>Eukaryota</taxon>
        <taxon>Fungi</taxon>
        <taxon>Dikarya</taxon>
        <taxon>Ascomycota</taxon>
        <taxon>Pezizomycotina</taxon>
        <taxon>Dothideomycetes</taxon>
        <taxon>Pleosporomycetidae</taxon>
        <taxon>Mytilinidiales</taxon>
        <taxon>Argynnaceae</taxon>
        <taxon>Lepidopterella</taxon>
    </lineage>
</organism>
<dbReference type="PANTHER" id="PTHR24148">
    <property type="entry name" value="ANKYRIN REPEAT DOMAIN-CONTAINING PROTEIN 39 HOMOLOG-RELATED"/>
    <property type="match status" value="1"/>
</dbReference>
<gene>
    <name evidence="2" type="ORF">K432DRAFT_305140</name>
</gene>
<feature type="non-terminal residue" evidence="2">
    <location>
        <position position="1"/>
    </location>
</feature>
<dbReference type="OrthoDB" id="3553147at2759"/>
<dbReference type="AlphaFoldDB" id="A0A8E2E428"/>
<evidence type="ECO:0000313" key="3">
    <source>
        <dbReference type="Proteomes" id="UP000250266"/>
    </source>
</evidence>
<sequence length="193" mass="22548">MAKSDTTRRDCSAYADLPSDYIRLIKILPGDEDSDIRCHISLVSLKRQPDYIARSYAWGGKRIIYLDSHPLSPIRKNLWRVLHQARELASQIIELQSDFWIDALCIDQSHLEDRKQQVRLMAKIYERARKVPIWLGPSYNQSEISMQELTRPISCWQAKGKVFSVWKKPAGAAISGLCGRPYWRRLWIFQEIM</sequence>
<dbReference type="EMBL" id="KV745162">
    <property type="protein sequence ID" value="OCK77001.1"/>
    <property type="molecule type" value="Genomic_DNA"/>
</dbReference>
<accession>A0A8E2E428</accession>
<keyword evidence="3" id="KW-1185">Reference proteome</keyword>